<dbReference type="Gene3D" id="3.10.450.10">
    <property type="match status" value="1"/>
</dbReference>
<feature type="chain" id="PRO_5047008600" description="Cystatin domain-containing protein" evidence="2">
    <location>
        <begin position="22"/>
        <end position="136"/>
    </location>
</feature>
<sequence length="136" mass="15832">MAVFWKICVVVTLALCSQGFAQNKKMVPAGGWRDINENDEHGQAALRYATEEYNKVNKDEYITDVSKIIRLRRQVVAGMKYSIEVEALVSRCSQNEFTAEECQNQKTTKRRCFFDVFVVAWRNYKELRKGYCSKNQ</sequence>
<comment type="similarity">
    <text evidence="1">Belongs to the cystatin family.</text>
</comment>
<evidence type="ECO:0000256" key="2">
    <source>
        <dbReference type="SAM" id="SignalP"/>
    </source>
</evidence>
<evidence type="ECO:0000313" key="4">
    <source>
        <dbReference type="EMBL" id="CAJ0920397.1"/>
    </source>
</evidence>
<name>A0ABN9KR02_9NEOB</name>
<comment type="caution">
    <text evidence="4">The sequence shown here is derived from an EMBL/GenBank/DDBJ whole genome shotgun (WGS) entry which is preliminary data.</text>
</comment>
<protein>
    <recommendedName>
        <fullName evidence="3">Cystatin domain-containing protein</fullName>
    </recommendedName>
</protein>
<feature type="domain" description="Cystatin" evidence="3">
    <location>
        <begin position="27"/>
        <end position="133"/>
    </location>
</feature>
<evidence type="ECO:0000313" key="5">
    <source>
        <dbReference type="Proteomes" id="UP001176940"/>
    </source>
</evidence>
<keyword evidence="2" id="KW-0732">Signal</keyword>
<dbReference type="EMBL" id="CAUEEQ010001636">
    <property type="protein sequence ID" value="CAJ0920397.1"/>
    <property type="molecule type" value="Genomic_DNA"/>
</dbReference>
<evidence type="ECO:0000256" key="1">
    <source>
        <dbReference type="ARBA" id="ARBA00009403"/>
    </source>
</evidence>
<feature type="signal peptide" evidence="2">
    <location>
        <begin position="1"/>
        <end position="21"/>
    </location>
</feature>
<evidence type="ECO:0000259" key="3">
    <source>
        <dbReference type="SMART" id="SM00043"/>
    </source>
</evidence>
<keyword evidence="5" id="KW-1185">Reference proteome</keyword>
<accession>A0ABN9KR02</accession>
<dbReference type="PROSITE" id="PS00287">
    <property type="entry name" value="CYSTATIN"/>
    <property type="match status" value="1"/>
</dbReference>
<gene>
    <name evidence="4" type="ORF">RIMI_LOCUS1263228</name>
</gene>
<dbReference type="PANTHER" id="PTHR46186:SF18">
    <property type="entry name" value="CYSTATIN-LIKE"/>
    <property type="match status" value="1"/>
</dbReference>
<dbReference type="CDD" id="cd00042">
    <property type="entry name" value="CY"/>
    <property type="match status" value="1"/>
</dbReference>
<organism evidence="4 5">
    <name type="scientific">Ranitomeya imitator</name>
    <name type="common">mimic poison frog</name>
    <dbReference type="NCBI Taxonomy" id="111125"/>
    <lineage>
        <taxon>Eukaryota</taxon>
        <taxon>Metazoa</taxon>
        <taxon>Chordata</taxon>
        <taxon>Craniata</taxon>
        <taxon>Vertebrata</taxon>
        <taxon>Euteleostomi</taxon>
        <taxon>Amphibia</taxon>
        <taxon>Batrachia</taxon>
        <taxon>Anura</taxon>
        <taxon>Neobatrachia</taxon>
        <taxon>Hyloidea</taxon>
        <taxon>Dendrobatidae</taxon>
        <taxon>Dendrobatinae</taxon>
        <taxon>Ranitomeya</taxon>
    </lineage>
</organism>
<dbReference type="Proteomes" id="UP001176940">
    <property type="component" value="Unassembled WGS sequence"/>
</dbReference>
<dbReference type="InterPro" id="IPR046350">
    <property type="entry name" value="Cystatin_sf"/>
</dbReference>
<proteinExistence type="inferred from homology"/>
<dbReference type="InterPro" id="IPR000010">
    <property type="entry name" value="Cystatin_dom"/>
</dbReference>
<dbReference type="SMART" id="SM00043">
    <property type="entry name" value="CY"/>
    <property type="match status" value="1"/>
</dbReference>
<dbReference type="SUPFAM" id="SSF54403">
    <property type="entry name" value="Cystatin/monellin"/>
    <property type="match status" value="1"/>
</dbReference>
<dbReference type="Pfam" id="PF00031">
    <property type="entry name" value="Cystatin"/>
    <property type="match status" value="1"/>
</dbReference>
<dbReference type="PANTHER" id="PTHR46186">
    <property type="entry name" value="CYSTATIN"/>
    <property type="match status" value="1"/>
</dbReference>
<dbReference type="InterPro" id="IPR018073">
    <property type="entry name" value="Prot_inh_cystat_CS"/>
</dbReference>
<reference evidence="4" key="1">
    <citation type="submission" date="2023-07" db="EMBL/GenBank/DDBJ databases">
        <authorList>
            <person name="Stuckert A."/>
        </authorList>
    </citation>
    <scope>NUCLEOTIDE SEQUENCE</scope>
</reference>